<evidence type="ECO:0000313" key="1">
    <source>
        <dbReference type="EMBL" id="RJN32016.1"/>
    </source>
</evidence>
<dbReference type="RefSeq" id="WP_147383506.1">
    <property type="nucleotide sequence ID" value="NZ_QYZP01000002.1"/>
</dbReference>
<evidence type="ECO:0000313" key="2">
    <source>
        <dbReference type="Proteomes" id="UP000266615"/>
    </source>
</evidence>
<name>A0A3A4F2F3_9MICC</name>
<dbReference type="Proteomes" id="UP000266615">
    <property type="component" value="Unassembled WGS sequence"/>
</dbReference>
<accession>A0A3A4F2F3</accession>
<dbReference type="EMBL" id="QYZP01000002">
    <property type="protein sequence ID" value="RJN32016.1"/>
    <property type="molecule type" value="Genomic_DNA"/>
</dbReference>
<sequence>MTVLPEMIATDTSERTTWMRRYTLEPSLADQFVQFLSQEVFPAREGRGFTIESVWLDSDKSQLTWFVSRLGSSAEFAEAEQAWEDSEERAEIFAGKPQFVTGKDVREVIRLR</sequence>
<keyword evidence="2" id="KW-1185">Reference proteome</keyword>
<protein>
    <recommendedName>
        <fullName evidence="3">NIPSNAP domain-containing protein</fullName>
    </recommendedName>
</protein>
<dbReference type="AlphaFoldDB" id="A0A3A4F2F3"/>
<comment type="caution">
    <text evidence="1">The sequence shown here is derived from an EMBL/GenBank/DDBJ whole genome shotgun (WGS) entry which is preliminary data.</text>
</comment>
<organism evidence="1 2">
    <name type="scientific">Nesterenkonia natronophila</name>
    <dbReference type="NCBI Taxonomy" id="2174932"/>
    <lineage>
        <taxon>Bacteria</taxon>
        <taxon>Bacillati</taxon>
        <taxon>Actinomycetota</taxon>
        <taxon>Actinomycetes</taxon>
        <taxon>Micrococcales</taxon>
        <taxon>Micrococcaceae</taxon>
        <taxon>Nesterenkonia</taxon>
    </lineage>
</organism>
<dbReference type="OrthoDB" id="5188748at2"/>
<proteinExistence type="predicted"/>
<reference evidence="1 2" key="1">
    <citation type="submission" date="2018-09" db="EMBL/GenBank/DDBJ databases">
        <title>Nesterenkonia natronophila sp. nov., an alkaliphilic actinobacteriume isolated from a soda lake, and emended description of the genus Nesterenkonia.</title>
        <authorList>
            <person name="Menes R.J."/>
            <person name="Iriarte A."/>
        </authorList>
    </citation>
    <scope>NUCLEOTIDE SEQUENCE [LARGE SCALE GENOMIC DNA]</scope>
    <source>
        <strain evidence="1 2">M8</strain>
    </source>
</reference>
<gene>
    <name evidence="1" type="ORF">D3250_07930</name>
</gene>
<evidence type="ECO:0008006" key="3">
    <source>
        <dbReference type="Google" id="ProtNLM"/>
    </source>
</evidence>